<keyword evidence="2" id="KW-0812">Transmembrane</keyword>
<keyword evidence="4" id="KW-1185">Reference proteome</keyword>
<reference evidence="3 4" key="1">
    <citation type="journal article" date="2013" name="Genome Biol.">
        <title>Genome of Acanthamoeba castellanii highlights extensive lateral gene transfer and early evolution of tyrosine kinase signaling.</title>
        <authorList>
            <person name="Clarke M."/>
            <person name="Lohan A.J."/>
            <person name="Liu B."/>
            <person name="Lagkouvardos I."/>
            <person name="Roy S."/>
            <person name="Zafar N."/>
            <person name="Bertelli C."/>
            <person name="Schilde C."/>
            <person name="Kianianmomeni A."/>
            <person name="Burglin T.R."/>
            <person name="Frech C."/>
            <person name="Turcotte B."/>
            <person name="Kopec K.O."/>
            <person name="Synnott J.M."/>
            <person name="Choo C."/>
            <person name="Paponov I."/>
            <person name="Finkler A."/>
            <person name="Soon Heng Tan C."/>
            <person name="Hutchins A.P."/>
            <person name="Weinmeier T."/>
            <person name="Rattei T."/>
            <person name="Chu J.S."/>
            <person name="Gimenez G."/>
            <person name="Irimia M."/>
            <person name="Rigden D.J."/>
            <person name="Fitzpatrick D.A."/>
            <person name="Lorenzo-Morales J."/>
            <person name="Bateman A."/>
            <person name="Chiu C.H."/>
            <person name="Tang P."/>
            <person name="Hegemann P."/>
            <person name="Fromm H."/>
            <person name="Raoult D."/>
            <person name="Greub G."/>
            <person name="Miranda-Saavedra D."/>
            <person name="Chen N."/>
            <person name="Nash P."/>
            <person name="Ginger M.L."/>
            <person name="Horn M."/>
            <person name="Schaap P."/>
            <person name="Caler L."/>
            <person name="Loftus B."/>
        </authorList>
    </citation>
    <scope>NUCLEOTIDE SEQUENCE [LARGE SCALE GENOMIC DNA]</scope>
    <source>
        <strain evidence="3 4">Neff</strain>
    </source>
</reference>
<keyword evidence="2" id="KW-1133">Transmembrane helix</keyword>
<dbReference type="KEGG" id="acan:ACA1_113670"/>
<feature type="region of interest" description="Disordered" evidence="1">
    <location>
        <begin position="1"/>
        <end position="82"/>
    </location>
</feature>
<feature type="transmembrane region" description="Helical" evidence="2">
    <location>
        <begin position="108"/>
        <end position="130"/>
    </location>
</feature>
<keyword evidence="2" id="KW-0472">Membrane</keyword>
<sequence>MEKRERYHSSDDDTDSDEEANSGEGTRLRPLGGGGGGVQGSEEEEEEGRRSRRSSSYSRPSRKSLDGGGRHPAQLEQDDDEVFITDGAVSGPIGGGWRSWGAARKSELALWAFFVLVGALILLAGTFLVLHNATRASRHPDLVYPHGRLFVYQTQALTLPEFVLANVSRPEPGRALALHQVRLQLVDEAGRAVPLEQVYRSYMVLSASADDHDSTNSSSSTHGEGRVLVALGPEGSKESVRLPQGYYIHSPEGERWSLRCRLYSSWGQVAGANLTVAVLLNITYSPLATAIKEEMQEHTVSDEEGLTLVIQDATSAQWSYDVEWSPSQAEQVILAYGFTQIGALSSQLLEVSTSGAEESESQLMELQVTYEKSGLIAAMDRQYPTSLVLRPGAKLRIRSSFANRPFGRVFFYWQLYLHAR</sequence>
<protein>
    <submittedName>
        <fullName evidence="3">Uncharacterized protein</fullName>
    </submittedName>
</protein>
<accession>L8H488</accession>
<feature type="compositionally biased region" description="Basic and acidic residues" evidence="1">
    <location>
        <begin position="1"/>
        <end position="11"/>
    </location>
</feature>
<dbReference type="EMBL" id="KB007926">
    <property type="protein sequence ID" value="ELR20022.1"/>
    <property type="molecule type" value="Genomic_DNA"/>
</dbReference>
<evidence type="ECO:0000256" key="2">
    <source>
        <dbReference type="SAM" id="Phobius"/>
    </source>
</evidence>
<organism evidence="3 4">
    <name type="scientific">Acanthamoeba castellanii (strain ATCC 30010 / Neff)</name>
    <dbReference type="NCBI Taxonomy" id="1257118"/>
    <lineage>
        <taxon>Eukaryota</taxon>
        <taxon>Amoebozoa</taxon>
        <taxon>Discosea</taxon>
        <taxon>Longamoebia</taxon>
        <taxon>Centramoebida</taxon>
        <taxon>Acanthamoebidae</taxon>
        <taxon>Acanthamoeba</taxon>
    </lineage>
</organism>
<evidence type="ECO:0000313" key="4">
    <source>
        <dbReference type="Proteomes" id="UP000011083"/>
    </source>
</evidence>
<gene>
    <name evidence="3" type="ORF">ACA1_113670</name>
</gene>
<evidence type="ECO:0000313" key="3">
    <source>
        <dbReference type="EMBL" id="ELR20022.1"/>
    </source>
</evidence>
<dbReference type="AlphaFoldDB" id="L8H488"/>
<feature type="compositionally biased region" description="Acidic residues" evidence="1">
    <location>
        <begin position="12"/>
        <end position="21"/>
    </location>
</feature>
<proteinExistence type="predicted"/>
<evidence type="ECO:0000256" key="1">
    <source>
        <dbReference type="SAM" id="MobiDB-lite"/>
    </source>
</evidence>
<dbReference type="RefSeq" id="XP_004342132.1">
    <property type="nucleotide sequence ID" value="XM_004342083.1"/>
</dbReference>
<dbReference type="VEuPathDB" id="AmoebaDB:ACA1_113670"/>
<name>L8H488_ACACF</name>
<dbReference type="Proteomes" id="UP000011083">
    <property type="component" value="Unassembled WGS sequence"/>
</dbReference>
<dbReference type="GeneID" id="14920861"/>